<keyword evidence="3" id="KW-1185">Reference proteome</keyword>
<feature type="compositionally biased region" description="Acidic residues" evidence="1">
    <location>
        <begin position="195"/>
        <end position="212"/>
    </location>
</feature>
<gene>
    <name evidence="2" type="ORF">PGRI_040520</name>
</gene>
<dbReference type="GeneID" id="63707065"/>
<evidence type="ECO:0000313" key="3">
    <source>
        <dbReference type="Proteomes" id="UP000070168"/>
    </source>
</evidence>
<sequence>MADPQSAKRARSNTIGDAHVNTTALAPAEDIFQRIEQLDIQTVTDILTQAAQIHPDVLTMVDDAIRYDVSFEVAEEVVETIQLIAEQCGPFTNPRTRFNGLSTLRKIGKTIALSSNDVVGHEVQERFQYDTALVTAMREIIESMTEDEVRAIRENESSPEALWPKLLELEELSVDHCIHPELGEVLNLLDPARCEDEDEEDKEEEDEEWDEWSNDRIH</sequence>
<dbReference type="EMBL" id="LHQR01000071">
    <property type="protein sequence ID" value="KXG45503.1"/>
    <property type="molecule type" value="Genomic_DNA"/>
</dbReference>
<dbReference type="OMA" id="PEALWPK"/>
<organism evidence="2 3">
    <name type="scientific">Penicillium patulum</name>
    <name type="common">Penicillium griseofulvum</name>
    <dbReference type="NCBI Taxonomy" id="5078"/>
    <lineage>
        <taxon>Eukaryota</taxon>
        <taxon>Fungi</taxon>
        <taxon>Dikarya</taxon>
        <taxon>Ascomycota</taxon>
        <taxon>Pezizomycotina</taxon>
        <taxon>Eurotiomycetes</taxon>
        <taxon>Eurotiomycetidae</taxon>
        <taxon>Eurotiales</taxon>
        <taxon>Aspergillaceae</taxon>
        <taxon>Penicillium</taxon>
    </lineage>
</organism>
<accession>A0A135L978</accession>
<evidence type="ECO:0000256" key="1">
    <source>
        <dbReference type="SAM" id="MobiDB-lite"/>
    </source>
</evidence>
<dbReference type="OrthoDB" id="4364733at2759"/>
<proteinExistence type="predicted"/>
<name>A0A135L978_PENPA</name>
<evidence type="ECO:0008006" key="4">
    <source>
        <dbReference type="Google" id="ProtNLM"/>
    </source>
</evidence>
<evidence type="ECO:0000313" key="2">
    <source>
        <dbReference type="EMBL" id="KXG45503.1"/>
    </source>
</evidence>
<dbReference type="RefSeq" id="XP_040644039.1">
    <property type="nucleotide sequence ID" value="XM_040791765.1"/>
</dbReference>
<reference evidence="2 3" key="1">
    <citation type="journal article" date="2016" name="BMC Genomics">
        <title>Genome sequencing and secondary metabolism of the postharvest pathogen Penicillium griseofulvum.</title>
        <authorList>
            <person name="Banani H."/>
            <person name="Marcet-Houben M."/>
            <person name="Ballester A.R."/>
            <person name="Abbruscato P."/>
            <person name="Gonzalez-Candelas L."/>
            <person name="Gabaldon T."/>
            <person name="Spadaro D."/>
        </authorList>
    </citation>
    <scope>NUCLEOTIDE SEQUENCE [LARGE SCALE GENOMIC DNA]</scope>
    <source>
        <strain evidence="2 3">PG3</strain>
    </source>
</reference>
<comment type="caution">
    <text evidence="2">The sequence shown here is derived from an EMBL/GenBank/DDBJ whole genome shotgun (WGS) entry which is preliminary data.</text>
</comment>
<dbReference type="AlphaFoldDB" id="A0A135L978"/>
<feature type="region of interest" description="Disordered" evidence="1">
    <location>
        <begin position="191"/>
        <end position="218"/>
    </location>
</feature>
<protein>
    <recommendedName>
        <fullName evidence="4">Armadillo-like helical</fullName>
    </recommendedName>
</protein>
<dbReference type="Proteomes" id="UP000070168">
    <property type="component" value="Unassembled WGS sequence"/>
</dbReference>